<accession>A0A2R3UAC4</accession>
<dbReference type="EMBL" id="MH029520">
    <property type="protein sequence ID" value="AVQ10205.1"/>
    <property type="molecule type" value="Genomic_DNA"/>
</dbReference>
<evidence type="ECO:0000313" key="2">
    <source>
        <dbReference type="EMBL" id="AVQ10205.1"/>
    </source>
</evidence>
<organism evidence="2">
    <name type="scientific">Gokushovirinae environmental samples</name>
    <dbReference type="NCBI Taxonomy" id="1478972"/>
    <lineage>
        <taxon>Viruses</taxon>
        <taxon>Monodnaviria</taxon>
        <taxon>Sangervirae</taxon>
        <taxon>Phixviricota</taxon>
        <taxon>Malgrandaviricetes</taxon>
        <taxon>Petitvirales</taxon>
        <taxon>Microviridae</taxon>
        <taxon>environmental samples</taxon>
    </lineage>
</organism>
<feature type="region of interest" description="Disordered" evidence="1">
    <location>
        <begin position="128"/>
        <end position="160"/>
    </location>
</feature>
<name>A0A2R3UAC4_9VIRU</name>
<dbReference type="InterPro" id="IPR014131">
    <property type="entry name" value="Chlamydia_phage_Vp3"/>
</dbReference>
<proteinExistence type="predicted"/>
<dbReference type="Pfam" id="PF09675">
    <property type="entry name" value="Chlamy_scaf"/>
    <property type="match status" value="1"/>
</dbReference>
<reference evidence="2" key="1">
    <citation type="submission" date="2018-03" db="EMBL/GenBank/DDBJ databases">
        <title>Twenty-four Novel Viral Genomes identified from the Dushanzi Mud Volcanic Sediment in Xinjiang, China.</title>
        <authorList>
            <person name="Han L."/>
        </authorList>
    </citation>
    <scope>NUCLEOTIDE SEQUENCE</scope>
</reference>
<protein>
    <submittedName>
        <fullName evidence="2">Minor capsid protein</fullName>
    </submittedName>
</protein>
<evidence type="ECO:0000256" key="1">
    <source>
        <dbReference type="SAM" id="MobiDB-lite"/>
    </source>
</evidence>
<sequence length="160" mass="17940">MAKAEAAKRELYSAYCPERIDVCAEIGGPSLTAQEFVDECDLNKIMERYDKGIEIDPRMKRLDPLYVDFTAMPSDLQSAMNMVMDADEAFMRLPALVRKEFDNDPLRFVEYAQDGSNLEQLRKWGLAEPEKAPEPPMRVEVVNPPSGGSEPPKAAPKASE</sequence>